<organism evidence="2 4">
    <name type="scientific">Rotaria magnacalcarata</name>
    <dbReference type="NCBI Taxonomy" id="392030"/>
    <lineage>
        <taxon>Eukaryota</taxon>
        <taxon>Metazoa</taxon>
        <taxon>Spiralia</taxon>
        <taxon>Gnathifera</taxon>
        <taxon>Rotifera</taxon>
        <taxon>Eurotatoria</taxon>
        <taxon>Bdelloidea</taxon>
        <taxon>Philodinida</taxon>
        <taxon>Philodinidae</taxon>
        <taxon>Rotaria</taxon>
    </lineage>
</organism>
<proteinExistence type="predicted"/>
<feature type="transmembrane region" description="Helical" evidence="1">
    <location>
        <begin position="44"/>
        <end position="66"/>
    </location>
</feature>
<evidence type="ECO:0000313" key="3">
    <source>
        <dbReference type="EMBL" id="CAF3971049.1"/>
    </source>
</evidence>
<comment type="caution">
    <text evidence="2">The sequence shown here is derived from an EMBL/GenBank/DDBJ whole genome shotgun (WGS) entry which is preliminary data.</text>
</comment>
<dbReference type="EMBL" id="CAJOBI010003500">
    <property type="protein sequence ID" value="CAF3971049.1"/>
    <property type="molecule type" value="Genomic_DNA"/>
</dbReference>
<keyword evidence="1" id="KW-0812">Transmembrane</keyword>
<keyword evidence="1" id="KW-0472">Membrane</keyword>
<evidence type="ECO:0000313" key="2">
    <source>
        <dbReference type="EMBL" id="CAF2078579.1"/>
    </source>
</evidence>
<name>A0A816RZ80_9BILA</name>
<evidence type="ECO:0000313" key="4">
    <source>
        <dbReference type="Proteomes" id="UP000663824"/>
    </source>
</evidence>
<sequence length="133" mass="14905">MDFNLTSESGETVVCGGDDIVVIDGVENEDTDDDYDDDDKMLNVAVVCGWAFVFFDCVNFSSAFFVNKSRKHLKPVLTPVLITNEPSISGKHICFFNSLISLSSMLRFKIWQGSYVNKKHGTELICCNFNNND</sequence>
<dbReference type="EMBL" id="CAJNRE010009003">
    <property type="protein sequence ID" value="CAF2078579.1"/>
    <property type="molecule type" value="Genomic_DNA"/>
</dbReference>
<dbReference type="Proteomes" id="UP000676336">
    <property type="component" value="Unassembled WGS sequence"/>
</dbReference>
<protein>
    <recommendedName>
        <fullName evidence="5">Transmembrane protein</fullName>
    </recommendedName>
</protein>
<accession>A0A816RZ80</accession>
<gene>
    <name evidence="2" type="ORF">MBJ925_LOCUS18073</name>
    <name evidence="3" type="ORF">SMN809_LOCUS10328</name>
</gene>
<dbReference type="AlphaFoldDB" id="A0A816RZ80"/>
<reference evidence="2" key="1">
    <citation type="submission" date="2021-02" db="EMBL/GenBank/DDBJ databases">
        <authorList>
            <person name="Nowell W R."/>
        </authorList>
    </citation>
    <scope>NUCLEOTIDE SEQUENCE</scope>
</reference>
<evidence type="ECO:0008006" key="5">
    <source>
        <dbReference type="Google" id="ProtNLM"/>
    </source>
</evidence>
<evidence type="ECO:0000256" key="1">
    <source>
        <dbReference type="SAM" id="Phobius"/>
    </source>
</evidence>
<keyword evidence="1" id="KW-1133">Transmembrane helix</keyword>
<dbReference type="Proteomes" id="UP000663824">
    <property type="component" value="Unassembled WGS sequence"/>
</dbReference>